<sequence length="1086" mass="121144">MFRRFLSVFPIFLGVCFVPTGVFFQPAFADTSVNKISHASLGDGPLHLYVGKVSLPADGLWTPLVPSLPDADSQNTLRELYLVPTDKARLRDLGKRMYAALQQSSVQNGRWQVRMGYEACRQFAEDHDGVGPADFADFANEKRWEHVAKNWDALNLRNNELLDAIDHQQLVGPFLHLIPAAKFKFSEPDANLQRNGVTRQIVPQDKRVVLAFELRPLIDDGKHWVLYTDGNCERIDVDPELIAAQKVTIRPILDKDAAKVAAEKDFVDYMMVVVSSRAMDAPLSLNIHNQVLGQNEKVSLNIPQAADVPYAQLSGNLSDARNFAWQPYLKASRGGVLHVWNQAGAPRQTPDARRNLSMFSVLGGRAAIEETLQLQDLAVTRSDEAQTVEIDSLKGVEVTSHPFEAMLGGAQGGSLEMARYVPADRLFVYIGKPESIPAMLDKGAPFIASLGTSLTRNCLQYNLESRYLSRLGMTRDWVDTVLASGLTSEMALFAPDLFFIDGTDVTVVAKLRQPELLRQLLGLLGASKLEGNAILEIPTTSDAPAYMALRDDLLFASTQRGEIELAIGLHEQQGHDSLGDSAEFRYMLTQLDVSEQTRIYAYLSDPFIRRLVSPQVKLAQRRRMIEKAKLEAMTASVLLARLNGEAESISTSTLIDEGLLPKNWKGEGMSVEATGLVRSERYGSLPRMRTLPEVPVEKATEAEAEAYRMYVENYSNYWRRFFDPIAIRLDEVESNQLELSTFILPLVDNSIYNGLRTMLAHQDDNVPLSIPVVEPKPVLQFSMNLKEAAWQQIAGNFSEFFQRFSGASPAMMDDFGPSIHVAIFDADPIIAMGSGDIFGAFGGDVLRGGGNQMLMVPVMLSMLTRPCSIMVETKSPEQTAQYLRQAALSKTVGGNRNDFAVSFYQVDDRDEWVWTMDIFGVVKLRYGVEVHGNYMVIRNIPWSSDDQVINVEPAQLNAAMLQANPSACQRQLPGLFAAASDGNRQAVMSGLGRLYPFMLSGSKNVEQAAAEHQRLFGFYPRQLPGDQWLWENHQLVSKQYGKPSQQRQPAFDPEKPFGLMNRIDTLQLNMQFEEDGLRSTIRWGLR</sequence>
<reference evidence="1 2" key="1">
    <citation type="submission" date="2019-02" db="EMBL/GenBank/DDBJ databases">
        <title>Deep-cultivation of Planctomycetes and their phenomic and genomic characterization uncovers novel biology.</title>
        <authorList>
            <person name="Wiegand S."/>
            <person name="Jogler M."/>
            <person name="Boedeker C."/>
            <person name="Pinto D."/>
            <person name="Vollmers J."/>
            <person name="Rivas-Marin E."/>
            <person name="Kohn T."/>
            <person name="Peeters S.H."/>
            <person name="Heuer A."/>
            <person name="Rast P."/>
            <person name="Oberbeckmann S."/>
            <person name="Bunk B."/>
            <person name="Jeske O."/>
            <person name="Meyerdierks A."/>
            <person name="Storesund J.E."/>
            <person name="Kallscheuer N."/>
            <person name="Luecker S."/>
            <person name="Lage O.M."/>
            <person name="Pohl T."/>
            <person name="Merkel B.J."/>
            <person name="Hornburger P."/>
            <person name="Mueller R.-W."/>
            <person name="Bruemmer F."/>
            <person name="Labrenz M."/>
            <person name="Spormann A.M."/>
            <person name="Op Den Camp H."/>
            <person name="Overmann J."/>
            <person name="Amann R."/>
            <person name="Jetten M.S.M."/>
            <person name="Mascher T."/>
            <person name="Medema M.H."/>
            <person name="Devos D.P."/>
            <person name="Kaster A.-K."/>
            <person name="Ovreas L."/>
            <person name="Rohde M."/>
            <person name="Galperin M.Y."/>
            <person name="Jogler C."/>
        </authorList>
    </citation>
    <scope>NUCLEOTIDE SEQUENCE [LARGE SCALE GENOMIC DNA]</scope>
    <source>
        <strain evidence="1 2">Pla52n</strain>
    </source>
</reference>
<proteinExistence type="predicted"/>
<name>A0A5C6AX79_9BACT</name>
<gene>
    <name evidence="1" type="ORF">Pla52n_22770</name>
</gene>
<organism evidence="1 2">
    <name type="scientific">Stieleria varia</name>
    <dbReference type="NCBI Taxonomy" id="2528005"/>
    <lineage>
        <taxon>Bacteria</taxon>
        <taxon>Pseudomonadati</taxon>
        <taxon>Planctomycetota</taxon>
        <taxon>Planctomycetia</taxon>
        <taxon>Pirellulales</taxon>
        <taxon>Pirellulaceae</taxon>
        <taxon>Stieleria</taxon>
    </lineage>
</organism>
<evidence type="ECO:0000313" key="1">
    <source>
        <dbReference type="EMBL" id="TWU04238.1"/>
    </source>
</evidence>
<dbReference type="OrthoDB" id="219223at2"/>
<comment type="caution">
    <text evidence="1">The sequence shown here is derived from an EMBL/GenBank/DDBJ whole genome shotgun (WGS) entry which is preliminary data.</text>
</comment>
<dbReference type="Proteomes" id="UP000320176">
    <property type="component" value="Unassembled WGS sequence"/>
</dbReference>
<evidence type="ECO:0000313" key="2">
    <source>
        <dbReference type="Proteomes" id="UP000320176"/>
    </source>
</evidence>
<protein>
    <submittedName>
        <fullName evidence="1">Uncharacterized protein</fullName>
    </submittedName>
</protein>
<dbReference type="RefSeq" id="WP_146519697.1">
    <property type="nucleotide sequence ID" value="NZ_CP151726.1"/>
</dbReference>
<accession>A0A5C6AX79</accession>
<dbReference type="EMBL" id="SJPN01000003">
    <property type="protein sequence ID" value="TWU04238.1"/>
    <property type="molecule type" value="Genomic_DNA"/>
</dbReference>
<dbReference type="AlphaFoldDB" id="A0A5C6AX79"/>
<keyword evidence="2" id="KW-1185">Reference proteome</keyword>